<keyword evidence="3" id="KW-1185">Reference proteome</keyword>
<dbReference type="Gene3D" id="2.130.10.10">
    <property type="entry name" value="YVTN repeat-like/Quinoprotein amine dehydrogenase"/>
    <property type="match status" value="1"/>
</dbReference>
<dbReference type="HOGENOM" id="CLU_1156986_0_0_1"/>
<proteinExistence type="predicted"/>
<sequence length="240" mass="26978">MSILDHYTIFLMTPYTRATSRRQGPTSLTDEKSSFGDQENDDKQSKSIMPRPIPEKASFWHKENVSCVKITLDGLFVASAGGDHRIIISDLSSGKVRYHINTWPHLVKAMVWLGKGEHGRRLVAGYDNGMIISWSLAQKGTFKKEFTCRYPTSISLLDYDLASDRILLAQEKTCSVLNLKKPSEFISEGFDCEGTIGGLGFLAFGSRCLVSVPRTRHLLFLSLQADHLTLESRFPVKYEP</sequence>
<dbReference type="SUPFAM" id="SSF50978">
    <property type="entry name" value="WD40 repeat-like"/>
    <property type="match status" value="1"/>
</dbReference>
<evidence type="ECO:0000313" key="2">
    <source>
        <dbReference type="EMBL" id="KIM28143.1"/>
    </source>
</evidence>
<evidence type="ECO:0008006" key="4">
    <source>
        <dbReference type="Google" id="ProtNLM"/>
    </source>
</evidence>
<name>A0A0C2WPL7_SERVB</name>
<dbReference type="EMBL" id="KN824294">
    <property type="protein sequence ID" value="KIM28143.1"/>
    <property type="molecule type" value="Genomic_DNA"/>
</dbReference>
<evidence type="ECO:0000256" key="1">
    <source>
        <dbReference type="SAM" id="MobiDB-lite"/>
    </source>
</evidence>
<accession>A0A0C2WPL7</accession>
<feature type="region of interest" description="Disordered" evidence="1">
    <location>
        <begin position="20"/>
        <end position="50"/>
    </location>
</feature>
<reference evidence="3" key="2">
    <citation type="submission" date="2015-01" db="EMBL/GenBank/DDBJ databases">
        <title>Evolutionary Origins and Diversification of the Mycorrhizal Mutualists.</title>
        <authorList>
            <consortium name="DOE Joint Genome Institute"/>
            <consortium name="Mycorrhizal Genomics Consortium"/>
            <person name="Kohler A."/>
            <person name="Kuo A."/>
            <person name="Nagy L.G."/>
            <person name="Floudas D."/>
            <person name="Copeland A."/>
            <person name="Barry K.W."/>
            <person name="Cichocki N."/>
            <person name="Veneault-Fourrey C."/>
            <person name="LaButti K."/>
            <person name="Lindquist E.A."/>
            <person name="Lipzen A."/>
            <person name="Lundell T."/>
            <person name="Morin E."/>
            <person name="Murat C."/>
            <person name="Riley R."/>
            <person name="Ohm R."/>
            <person name="Sun H."/>
            <person name="Tunlid A."/>
            <person name="Henrissat B."/>
            <person name="Grigoriev I.V."/>
            <person name="Hibbett D.S."/>
            <person name="Martin F."/>
        </authorList>
    </citation>
    <scope>NUCLEOTIDE SEQUENCE [LARGE SCALE GENOMIC DNA]</scope>
    <source>
        <strain evidence="3">MAFF 305830</strain>
    </source>
</reference>
<dbReference type="InterPro" id="IPR015943">
    <property type="entry name" value="WD40/YVTN_repeat-like_dom_sf"/>
</dbReference>
<protein>
    <recommendedName>
        <fullName evidence="4">Anaphase-promoting complex subunit 4 WD40 domain-containing protein</fullName>
    </recommendedName>
</protein>
<dbReference type="AlphaFoldDB" id="A0A0C2WPL7"/>
<organism evidence="2 3">
    <name type="scientific">Serendipita vermifera MAFF 305830</name>
    <dbReference type="NCBI Taxonomy" id="933852"/>
    <lineage>
        <taxon>Eukaryota</taxon>
        <taxon>Fungi</taxon>
        <taxon>Dikarya</taxon>
        <taxon>Basidiomycota</taxon>
        <taxon>Agaricomycotina</taxon>
        <taxon>Agaricomycetes</taxon>
        <taxon>Sebacinales</taxon>
        <taxon>Serendipitaceae</taxon>
        <taxon>Serendipita</taxon>
    </lineage>
</organism>
<dbReference type="Proteomes" id="UP000054097">
    <property type="component" value="Unassembled WGS sequence"/>
</dbReference>
<dbReference type="InterPro" id="IPR036322">
    <property type="entry name" value="WD40_repeat_dom_sf"/>
</dbReference>
<dbReference type="OrthoDB" id="3238562at2759"/>
<reference evidence="2 3" key="1">
    <citation type="submission" date="2014-04" db="EMBL/GenBank/DDBJ databases">
        <authorList>
            <consortium name="DOE Joint Genome Institute"/>
            <person name="Kuo A."/>
            <person name="Zuccaro A."/>
            <person name="Kohler A."/>
            <person name="Nagy L.G."/>
            <person name="Floudas D."/>
            <person name="Copeland A."/>
            <person name="Barry K.W."/>
            <person name="Cichocki N."/>
            <person name="Veneault-Fourrey C."/>
            <person name="LaButti K."/>
            <person name="Lindquist E.A."/>
            <person name="Lipzen A."/>
            <person name="Lundell T."/>
            <person name="Morin E."/>
            <person name="Murat C."/>
            <person name="Sun H."/>
            <person name="Tunlid A."/>
            <person name="Henrissat B."/>
            <person name="Grigoriev I.V."/>
            <person name="Hibbett D.S."/>
            <person name="Martin F."/>
            <person name="Nordberg H.P."/>
            <person name="Cantor M.N."/>
            <person name="Hua S.X."/>
        </authorList>
    </citation>
    <scope>NUCLEOTIDE SEQUENCE [LARGE SCALE GENOMIC DNA]</scope>
    <source>
        <strain evidence="2 3">MAFF 305830</strain>
    </source>
</reference>
<evidence type="ECO:0000313" key="3">
    <source>
        <dbReference type="Proteomes" id="UP000054097"/>
    </source>
</evidence>
<gene>
    <name evidence="2" type="ORF">M408DRAFT_143601</name>
</gene>